<dbReference type="InterPro" id="IPR007110">
    <property type="entry name" value="Ig-like_dom"/>
</dbReference>
<evidence type="ECO:0000256" key="1">
    <source>
        <dbReference type="ARBA" id="ARBA00004657"/>
    </source>
</evidence>
<dbReference type="PROSITE" id="PS50835">
    <property type="entry name" value="IG_LIKE"/>
    <property type="match status" value="1"/>
</dbReference>
<sequence>MIITPLRDIAVVSGQSARFECIVQSESTPSVLWSKNGRIIQNSKDLQIHYRNGVCRLTIPTAYPEDAGSYTCTASNQIGAVGTTATLQVPGERRSQYIK</sequence>
<organism evidence="3">
    <name type="scientific">Photinus pyralis</name>
    <name type="common">Common eastern firefly</name>
    <name type="synonym">Lampyris pyralis</name>
    <dbReference type="NCBI Taxonomy" id="7054"/>
    <lineage>
        <taxon>Eukaryota</taxon>
        <taxon>Metazoa</taxon>
        <taxon>Ecdysozoa</taxon>
        <taxon>Arthropoda</taxon>
        <taxon>Hexapoda</taxon>
        <taxon>Insecta</taxon>
        <taxon>Pterygota</taxon>
        <taxon>Neoptera</taxon>
        <taxon>Endopterygota</taxon>
        <taxon>Coleoptera</taxon>
        <taxon>Polyphaga</taxon>
        <taxon>Elateriformia</taxon>
        <taxon>Elateroidea</taxon>
        <taxon>Lampyridae</taxon>
        <taxon>Lampyrinae</taxon>
        <taxon>Photinus</taxon>
    </lineage>
</organism>
<dbReference type="SMART" id="SM00409">
    <property type="entry name" value="IG"/>
    <property type="match status" value="1"/>
</dbReference>
<reference evidence="3" key="1">
    <citation type="journal article" date="2016" name="Sci. Rep.">
        <title>Molecular characterization of firefly nuptial gifts: a multi-omics approach sheds light on postcopulatory sexual selection.</title>
        <authorList>
            <person name="Al-Wathiqui N."/>
            <person name="Fallon T.R."/>
            <person name="South A."/>
            <person name="Weng J.K."/>
            <person name="Lewis S.M."/>
        </authorList>
    </citation>
    <scope>NUCLEOTIDE SEQUENCE</scope>
</reference>
<evidence type="ECO:0000313" key="3">
    <source>
        <dbReference type="EMBL" id="JAV80438.1"/>
    </source>
</evidence>
<feature type="domain" description="Ig-like" evidence="2">
    <location>
        <begin position="1"/>
        <end position="88"/>
    </location>
</feature>
<dbReference type="InterPro" id="IPR036179">
    <property type="entry name" value="Ig-like_dom_sf"/>
</dbReference>
<dbReference type="InterPro" id="IPR003599">
    <property type="entry name" value="Ig_sub"/>
</dbReference>
<dbReference type="FunFam" id="2.60.40.10:FF:000519">
    <property type="entry name" value="Muscle M-line assembly protein unc-89"/>
    <property type="match status" value="1"/>
</dbReference>
<evidence type="ECO:0000259" key="2">
    <source>
        <dbReference type="PROSITE" id="PS50835"/>
    </source>
</evidence>
<dbReference type="InterPro" id="IPR013098">
    <property type="entry name" value="Ig_I-set"/>
</dbReference>
<dbReference type="SMART" id="SM00408">
    <property type="entry name" value="IGc2"/>
    <property type="match status" value="1"/>
</dbReference>
<dbReference type="PANTHER" id="PTHR47633:SF4">
    <property type="entry name" value="MYOPALLADIN ISOFORM X1"/>
    <property type="match status" value="1"/>
</dbReference>
<protein>
    <recommendedName>
        <fullName evidence="2">Ig-like domain-containing protein</fullName>
    </recommendedName>
</protein>
<dbReference type="SUPFAM" id="SSF48726">
    <property type="entry name" value="Immunoglobulin"/>
    <property type="match status" value="1"/>
</dbReference>
<dbReference type="EMBL" id="GEZM01041408">
    <property type="protein sequence ID" value="JAV80438.1"/>
    <property type="molecule type" value="Transcribed_RNA"/>
</dbReference>
<accession>A0A1Y1M5Y9</accession>
<dbReference type="GO" id="GO:0031430">
    <property type="term" value="C:M band"/>
    <property type="evidence" value="ECO:0007669"/>
    <property type="project" value="UniProtKB-ARBA"/>
</dbReference>
<proteinExistence type="predicted"/>
<dbReference type="Gene3D" id="2.60.40.10">
    <property type="entry name" value="Immunoglobulins"/>
    <property type="match status" value="1"/>
</dbReference>
<dbReference type="InterPro" id="IPR003598">
    <property type="entry name" value="Ig_sub2"/>
</dbReference>
<dbReference type="InterPro" id="IPR013783">
    <property type="entry name" value="Ig-like_fold"/>
</dbReference>
<dbReference type="AlphaFoldDB" id="A0A1Y1M5Y9"/>
<name>A0A1Y1M5Y9_PHOPY</name>
<dbReference type="PANTHER" id="PTHR47633">
    <property type="entry name" value="IMMUNOGLOBULIN"/>
    <property type="match status" value="1"/>
</dbReference>
<comment type="subcellular location">
    <subcellularLocation>
        <location evidence="1">Cytoplasm</location>
        <location evidence="1">Myofibril</location>
    </subcellularLocation>
</comment>
<dbReference type="Pfam" id="PF07679">
    <property type="entry name" value="I-set"/>
    <property type="match status" value="1"/>
</dbReference>
<dbReference type="GO" id="GO:0045214">
    <property type="term" value="P:sarcomere organization"/>
    <property type="evidence" value="ECO:0007669"/>
    <property type="project" value="UniProtKB-ARBA"/>
</dbReference>